<dbReference type="RefSeq" id="WP_080503250.1">
    <property type="nucleotide sequence ID" value="NZ_JSAN01000017.1"/>
</dbReference>
<organism evidence="3 4">
    <name type="scientific">Candidatus Protochlamydia amoebophila</name>
    <dbReference type="NCBI Taxonomy" id="362787"/>
    <lineage>
        <taxon>Bacteria</taxon>
        <taxon>Pseudomonadati</taxon>
        <taxon>Chlamydiota</taxon>
        <taxon>Chlamydiia</taxon>
        <taxon>Parachlamydiales</taxon>
        <taxon>Parachlamydiaceae</taxon>
        <taxon>Candidatus Protochlamydia</taxon>
    </lineage>
</organism>
<dbReference type="AlphaFoldDB" id="A0A0C1HGX6"/>
<accession>A0A0C1HGX6</accession>
<dbReference type="GO" id="GO:0006508">
    <property type="term" value="P:proteolysis"/>
    <property type="evidence" value="ECO:0007669"/>
    <property type="project" value="InterPro"/>
</dbReference>
<feature type="domain" description="Peptidase S9 prolyl oligopeptidase catalytic" evidence="2">
    <location>
        <begin position="423"/>
        <end position="633"/>
    </location>
</feature>
<dbReference type="Gene3D" id="3.40.50.1820">
    <property type="entry name" value="alpha/beta hydrolase"/>
    <property type="match status" value="1"/>
</dbReference>
<dbReference type="InterPro" id="IPR001375">
    <property type="entry name" value="Peptidase_S9_cat"/>
</dbReference>
<protein>
    <submittedName>
        <fullName evidence="3">Dipeptidyl peptidase family member 6</fullName>
        <ecNumber evidence="3">3.4.14.-</ecNumber>
    </submittedName>
</protein>
<sequence length="649" mass="73832">MRVWKLIILVGLFGWSMTNATISSHESTTLIPRHLLFGNPEKTHPRLSPNGQYLAYLAPDAQNVLNVWLKNLKTAEKDRQVTTDKKRGIRSFLWQFDGDHILYEQDKDGDENWHLYQTHIQSNFTRDLTPYEGVKAELVQYDPKFPQDLLVQLNLRNPQLFDVYRLDLQTRNLQLDTENQANVIRWVADHNLCIRIAQSYNDDGSMLIRTREGKDQTWKDFLKLDASEINGEVYGFTADNQSIYLISSLQGNTAGLLLVDLTTGKQNLIVDDPVYDLSTLMTHPITYALEAVGFDKEKFEWKALDNDVKTDFSLLSTKLNTPFKIINSDLANQKWVVASLSDQRPVRYYLYERQSKFLTFLFSAQSSLENFTLSAMSPICLSARDGMKLYGYLTLPSGKEPRNLPMILLVHGGPWARDSWGLNPTVQWLANRGYAVVQLNYRGSSGYGKHYLNAGNREWSKKMHTDLLDAKQWMIDQGYVDPHKVAIYGGSYGGYATLVGLTFTPDEFCCGVDIVGPSNLVTLLQTLPPYWAPLKAKMELRLGNLDTDAEFLKACSPLFKVDQIKKPLLIAQGANDPRVKQSESDQIVKAMREKNLPVEYLLFPDEGHGFARPENRLKFAAAAEDFLVKYLGGRSEPASSAEDWKTLRK</sequence>
<evidence type="ECO:0000313" key="4">
    <source>
        <dbReference type="Proteomes" id="UP000031465"/>
    </source>
</evidence>
<dbReference type="PANTHER" id="PTHR42776:SF27">
    <property type="entry name" value="DIPEPTIDYL PEPTIDASE FAMILY MEMBER 6"/>
    <property type="match status" value="1"/>
</dbReference>
<evidence type="ECO:0000259" key="2">
    <source>
        <dbReference type="Pfam" id="PF00326"/>
    </source>
</evidence>
<dbReference type="EMBL" id="JSAN01000017">
    <property type="protein sequence ID" value="KIC73913.1"/>
    <property type="molecule type" value="Genomic_DNA"/>
</dbReference>
<reference evidence="3 4" key="1">
    <citation type="journal article" date="2014" name="Mol. Biol. Evol.">
        <title>Massive expansion of Ubiquitination-related gene families within the Chlamydiae.</title>
        <authorList>
            <person name="Domman D."/>
            <person name="Collingro A."/>
            <person name="Lagkouvardos I."/>
            <person name="Gehre L."/>
            <person name="Weinmaier T."/>
            <person name="Rattei T."/>
            <person name="Subtil A."/>
            <person name="Horn M."/>
        </authorList>
    </citation>
    <scope>NUCLEOTIDE SEQUENCE [LARGE SCALE GENOMIC DNA]</scope>
    <source>
        <strain evidence="3 4">EI2</strain>
    </source>
</reference>
<evidence type="ECO:0000256" key="1">
    <source>
        <dbReference type="ARBA" id="ARBA00022801"/>
    </source>
</evidence>
<evidence type="ECO:0000313" key="3">
    <source>
        <dbReference type="EMBL" id="KIC73913.1"/>
    </source>
</evidence>
<gene>
    <name evidence="3" type="primary">dpf-6</name>
    <name evidence="3" type="ORF">DB44_AS00090</name>
</gene>
<dbReference type="EC" id="3.4.14.-" evidence="3"/>
<dbReference type="Pfam" id="PF00326">
    <property type="entry name" value="Peptidase_S9"/>
    <property type="match status" value="1"/>
</dbReference>
<dbReference type="PATRIC" id="fig|362787.3.peg.252"/>
<dbReference type="PANTHER" id="PTHR42776">
    <property type="entry name" value="SERINE PEPTIDASE S9 FAMILY MEMBER"/>
    <property type="match status" value="1"/>
</dbReference>
<dbReference type="GO" id="GO:0004252">
    <property type="term" value="F:serine-type endopeptidase activity"/>
    <property type="evidence" value="ECO:0007669"/>
    <property type="project" value="InterPro"/>
</dbReference>
<dbReference type="Proteomes" id="UP000031465">
    <property type="component" value="Unassembled WGS sequence"/>
</dbReference>
<dbReference type="InterPro" id="IPR011042">
    <property type="entry name" value="6-blade_b-propeller_TolB-like"/>
</dbReference>
<dbReference type="PRINTS" id="PR00862">
    <property type="entry name" value="PROLIGOPTASE"/>
</dbReference>
<comment type="caution">
    <text evidence="3">The sequence shown here is derived from an EMBL/GenBank/DDBJ whole genome shotgun (WGS) entry which is preliminary data.</text>
</comment>
<proteinExistence type="predicted"/>
<keyword evidence="1 3" id="KW-0378">Hydrolase</keyword>
<name>A0A0C1HGX6_9BACT</name>
<dbReference type="InterPro" id="IPR029058">
    <property type="entry name" value="AB_hydrolase_fold"/>
</dbReference>
<dbReference type="SUPFAM" id="SSF53474">
    <property type="entry name" value="alpha/beta-Hydrolases"/>
    <property type="match status" value="1"/>
</dbReference>
<dbReference type="SUPFAM" id="SSF82171">
    <property type="entry name" value="DPP6 N-terminal domain-like"/>
    <property type="match status" value="1"/>
</dbReference>
<dbReference type="InterPro" id="IPR002470">
    <property type="entry name" value="Peptidase_S9A"/>
</dbReference>
<dbReference type="Gene3D" id="2.120.10.30">
    <property type="entry name" value="TolB, C-terminal domain"/>
    <property type="match status" value="1"/>
</dbReference>